<dbReference type="EMBL" id="JAIWYP010000001">
    <property type="protein sequence ID" value="KAH3882088.1"/>
    <property type="molecule type" value="Genomic_DNA"/>
</dbReference>
<evidence type="ECO:0000313" key="2">
    <source>
        <dbReference type="EMBL" id="KAH3882088.1"/>
    </source>
</evidence>
<proteinExistence type="predicted"/>
<dbReference type="Proteomes" id="UP000828390">
    <property type="component" value="Unassembled WGS sequence"/>
</dbReference>
<comment type="caution">
    <text evidence="1">The sequence shown here is derived from an EMBL/GenBank/DDBJ whole genome shotgun (WGS) entry which is preliminary data.</text>
</comment>
<sequence length="129" mass="14500">MVNEDTPLPVNMDTFWASGSNKVKLQILLSKWIRQNANNIWPNVELVLSIDGIATDCIAVNNGNENCIESLKLHVEEGDVRIVPHAINIAKHGYKRIVLLSNDTDVTVLGLHFWSRLSTNGLEELWIRA</sequence>
<evidence type="ECO:0000313" key="3">
    <source>
        <dbReference type="Proteomes" id="UP000828390"/>
    </source>
</evidence>
<reference evidence="1" key="2">
    <citation type="submission" date="2020-11" db="EMBL/GenBank/DDBJ databases">
        <authorList>
            <person name="McCartney M.A."/>
            <person name="Auch B."/>
            <person name="Kono T."/>
            <person name="Mallez S."/>
            <person name="Becker A."/>
            <person name="Gohl D.M."/>
            <person name="Silverstein K.A.T."/>
            <person name="Koren S."/>
            <person name="Bechman K.B."/>
            <person name="Herman A."/>
            <person name="Abrahante J.E."/>
            <person name="Garbe J."/>
        </authorList>
    </citation>
    <scope>NUCLEOTIDE SEQUENCE</scope>
    <source>
        <strain evidence="1">Duluth1</strain>
        <tissue evidence="1">Whole animal</tissue>
    </source>
</reference>
<reference evidence="1" key="1">
    <citation type="journal article" date="2019" name="bioRxiv">
        <title>The Genome of the Zebra Mussel, Dreissena polymorpha: A Resource for Invasive Species Research.</title>
        <authorList>
            <person name="McCartney M.A."/>
            <person name="Auch B."/>
            <person name="Kono T."/>
            <person name="Mallez S."/>
            <person name="Zhang Y."/>
            <person name="Obille A."/>
            <person name="Becker A."/>
            <person name="Abrahante J.E."/>
            <person name="Garbe J."/>
            <person name="Badalamenti J.P."/>
            <person name="Herman A."/>
            <person name="Mangelson H."/>
            <person name="Liachko I."/>
            <person name="Sullivan S."/>
            <person name="Sone E.D."/>
            <person name="Koren S."/>
            <person name="Silverstein K.A.T."/>
            <person name="Beckman K.B."/>
            <person name="Gohl D.M."/>
        </authorList>
    </citation>
    <scope>NUCLEOTIDE SEQUENCE</scope>
    <source>
        <strain evidence="1">Duluth1</strain>
        <tissue evidence="1">Whole animal</tissue>
    </source>
</reference>
<dbReference type="EMBL" id="JAIWYP010000002">
    <property type="protein sequence ID" value="KAH3862179.1"/>
    <property type="molecule type" value="Genomic_DNA"/>
</dbReference>
<protein>
    <submittedName>
        <fullName evidence="1">Uncharacterized protein</fullName>
    </submittedName>
</protein>
<dbReference type="AlphaFoldDB" id="A0A9D4LQU8"/>
<keyword evidence="3" id="KW-1185">Reference proteome</keyword>
<gene>
    <name evidence="2" type="ORF">DPMN_006019</name>
    <name evidence="1" type="ORF">DPMN_025145</name>
</gene>
<accession>A0A9D4LQU8</accession>
<evidence type="ECO:0000313" key="1">
    <source>
        <dbReference type="EMBL" id="KAH3862179.1"/>
    </source>
</evidence>
<name>A0A9D4LQU8_DREPO</name>
<organism evidence="1 3">
    <name type="scientific">Dreissena polymorpha</name>
    <name type="common">Zebra mussel</name>
    <name type="synonym">Mytilus polymorpha</name>
    <dbReference type="NCBI Taxonomy" id="45954"/>
    <lineage>
        <taxon>Eukaryota</taxon>
        <taxon>Metazoa</taxon>
        <taxon>Spiralia</taxon>
        <taxon>Lophotrochozoa</taxon>
        <taxon>Mollusca</taxon>
        <taxon>Bivalvia</taxon>
        <taxon>Autobranchia</taxon>
        <taxon>Heteroconchia</taxon>
        <taxon>Euheterodonta</taxon>
        <taxon>Imparidentia</taxon>
        <taxon>Neoheterodontei</taxon>
        <taxon>Myida</taxon>
        <taxon>Dreissenoidea</taxon>
        <taxon>Dreissenidae</taxon>
        <taxon>Dreissena</taxon>
    </lineage>
</organism>